<evidence type="ECO:0000259" key="2">
    <source>
        <dbReference type="PROSITE" id="PS50110"/>
    </source>
</evidence>
<dbReference type="AlphaFoldDB" id="A0A5C6CVC3"/>
<dbReference type="Gene3D" id="3.40.50.2300">
    <property type="match status" value="1"/>
</dbReference>
<evidence type="ECO:0000313" key="3">
    <source>
        <dbReference type="EMBL" id="TWU26916.1"/>
    </source>
</evidence>
<protein>
    <submittedName>
        <fullName evidence="3">Response regulator rcp1</fullName>
    </submittedName>
</protein>
<dbReference type="InterPro" id="IPR011006">
    <property type="entry name" value="CheY-like_superfamily"/>
</dbReference>
<reference evidence="3 4" key="1">
    <citation type="submission" date="2019-02" db="EMBL/GenBank/DDBJ databases">
        <title>Deep-cultivation of Planctomycetes and their phenomic and genomic characterization uncovers novel biology.</title>
        <authorList>
            <person name="Wiegand S."/>
            <person name="Jogler M."/>
            <person name="Boedeker C."/>
            <person name="Pinto D."/>
            <person name="Vollmers J."/>
            <person name="Rivas-Marin E."/>
            <person name="Kohn T."/>
            <person name="Peeters S.H."/>
            <person name="Heuer A."/>
            <person name="Rast P."/>
            <person name="Oberbeckmann S."/>
            <person name="Bunk B."/>
            <person name="Jeske O."/>
            <person name="Meyerdierks A."/>
            <person name="Storesund J.E."/>
            <person name="Kallscheuer N."/>
            <person name="Luecker S."/>
            <person name="Lage O.M."/>
            <person name="Pohl T."/>
            <person name="Merkel B.J."/>
            <person name="Hornburger P."/>
            <person name="Mueller R.-W."/>
            <person name="Bruemmer F."/>
            <person name="Labrenz M."/>
            <person name="Spormann A.M."/>
            <person name="Op Den Camp H."/>
            <person name="Overmann J."/>
            <person name="Amann R."/>
            <person name="Jetten M.S.M."/>
            <person name="Mascher T."/>
            <person name="Medema M.H."/>
            <person name="Devos D.P."/>
            <person name="Kaster A.-K."/>
            <person name="Ovreas L."/>
            <person name="Rohde M."/>
            <person name="Galperin M.Y."/>
            <person name="Jogler C."/>
        </authorList>
    </citation>
    <scope>NUCLEOTIDE SEQUENCE [LARGE SCALE GENOMIC DNA]</scope>
    <source>
        <strain evidence="3 4">Pla52o</strain>
    </source>
</reference>
<proteinExistence type="predicted"/>
<dbReference type="GO" id="GO:0000160">
    <property type="term" value="P:phosphorelay signal transduction system"/>
    <property type="evidence" value="ECO:0007669"/>
    <property type="project" value="InterPro"/>
</dbReference>
<feature type="domain" description="Response regulatory" evidence="2">
    <location>
        <begin position="9"/>
        <end position="134"/>
    </location>
</feature>
<evidence type="ECO:0000313" key="4">
    <source>
        <dbReference type="Proteomes" id="UP000316304"/>
    </source>
</evidence>
<dbReference type="PANTHER" id="PTHR44520:SF2">
    <property type="entry name" value="RESPONSE REGULATOR RCP1"/>
    <property type="match status" value="1"/>
</dbReference>
<accession>A0A5C6CVC3</accession>
<dbReference type="SMART" id="SM00448">
    <property type="entry name" value="REC"/>
    <property type="match status" value="1"/>
</dbReference>
<dbReference type="CDD" id="cd17557">
    <property type="entry name" value="REC_Rcp-like"/>
    <property type="match status" value="1"/>
</dbReference>
<dbReference type="Pfam" id="PF00072">
    <property type="entry name" value="Response_reg"/>
    <property type="match status" value="1"/>
</dbReference>
<dbReference type="EMBL" id="SJPT01000001">
    <property type="protein sequence ID" value="TWU26916.1"/>
    <property type="molecule type" value="Genomic_DNA"/>
</dbReference>
<keyword evidence="4" id="KW-1185">Reference proteome</keyword>
<dbReference type="PROSITE" id="PS50110">
    <property type="entry name" value="RESPONSE_REGULATORY"/>
    <property type="match status" value="1"/>
</dbReference>
<dbReference type="SUPFAM" id="SSF52172">
    <property type="entry name" value="CheY-like"/>
    <property type="match status" value="1"/>
</dbReference>
<sequence>MMDETKSLRILLIEDAEFEAEVFQRALRSCDFAHSMVRVANGEDALSLLRRERGYEDAEMPHVVLLDLHLPKMSGRDVLQAIRSDASLAHLFVIVCSASEEPNDVKQCYQASANAYITKPLGIVALREMMNKLGDFLLTVATLPPR</sequence>
<gene>
    <name evidence="3" type="primary">rcp1_1</name>
    <name evidence="3" type="ORF">Pla52o_07720</name>
</gene>
<name>A0A5C6CVC3_9BACT</name>
<dbReference type="PANTHER" id="PTHR44520">
    <property type="entry name" value="RESPONSE REGULATOR RCP1-RELATED"/>
    <property type="match status" value="1"/>
</dbReference>
<comment type="caution">
    <text evidence="3">The sequence shown here is derived from an EMBL/GenBank/DDBJ whole genome shotgun (WGS) entry which is preliminary data.</text>
</comment>
<dbReference type="InterPro" id="IPR001789">
    <property type="entry name" value="Sig_transdc_resp-reg_receiver"/>
</dbReference>
<dbReference type="OrthoDB" id="195863at2"/>
<evidence type="ECO:0000256" key="1">
    <source>
        <dbReference type="PROSITE-ProRule" id="PRU00169"/>
    </source>
</evidence>
<dbReference type="InterPro" id="IPR052893">
    <property type="entry name" value="TCS_response_regulator"/>
</dbReference>
<keyword evidence="1" id="KW-0597">Phosphoprotein</keyword>
<feature type="modified residue" description="4-aspartylphosphate" evidence="1">
    <location>
        <position position="67"/>
    </location>
</feature>
<dbReference type="Proteomes" id="UP000316304">
    <property type="component" value="Unassembled WGS sequence"/>
</dbReference>
<organism evidence="3 4">
    <name type="scientific">Novipirellula galeiformis</name>
    <dbReference type="NCBI Taxonomy" id="2528004"/>
    <lineage>
        <taxon>Bacteria</taxon>
        <taxon>Pseudomonadati</taxon>
        <taxon>Planctomycetota</taxon>
        <taxon>Planctomycetia</taxon>
        <taxon>Pirellulales</taxon>
        <taxon>Pirellulaceae</taxon>
        <taxon>Novipirellula</taxon>
    </lineage>
</organism>